<accession>A0A8S5L6I1</accession>
<dbReference type="Pfam" id="PF07068">
    <property type="entry name" value="Gp23"/>
    <property type="match status" value="2"/>
</dbReference>
<sequence>MNNLKTKIYESWLPKLRERYEAKGISISESKLRTIAEMAHIRKMYENATSTTSVPGRGKFAFGNNPMAGGSEVGSGEVFQDLFGVFLDVSATTVGMDIIPTIPMSKSNISVYIVEPIYTGGINGETNVEKPVIFMIDVSGSSVKTKLADSKIGTEYGVTGGLGILDKVKFVGRDRIKGKYIFEVTAIKTGKEADYKAKSLEEVLDQVKIDTDIDYTAKSVDYVSGFNNFIAGYSGAGATTSTAPIMSANRSRQRFKPMNRENGERTPYKSMGLRQWSRNFSAETFHVDIEYTTEQIQDMKMDHDVDALELGDAVLRDQLTQSINGHILSEVFAYGWQHHYNMHTLNPAFNLNFNANTTDAPNPTEFEGIAPGTGLQIAATKGELVSGSVLAENMSSLQRRLITRLAYASSVIKVRSRRGKGNTIVLGATHGSALSDIKGYSVAPFSNSLSDEDGLEYAGEFKGIQVYEDALMDLTDNRIAIFRKGSEKDPGLKFCPYLLSEKISTVAEGTMSFKEALKSRYALVGAGSSPELNYLTLVVEDSSYKLV</sequence>
<evidence type="ECO:0000256" key="1">
    <source>
        <dbReference type="ARBA" id="ARBA00004328"/>
    </source>
</evidence>
<name>A0A8S5L6I1_9CAUD</name>
<organism evidence="4">
    <name type="scientific">Myoviridae sp. ctA4D8</name>
    <dbReference type="NCBI Taxonomy" id="2823535"/>
    <lineage>
        <taxon>Viruses</taxon>
        <taxon>Duplodnaviria</taxon>
        <taxon>Heunggongvirae</taxon>
        <taxon>Uroviricota</taxon>
        <taxon>Caudoviricetes</taxon>
    </lineage>
</organism>
<keyword evidence="2" id="KW-0167">Capsid protein</keyword>
<proteinExistence type="predicted"/>
<reference evidence="4" key="1">
    <citation type="journal article" date="2021" name="Proc. Natl. Acad. Sci. U.S.A.">
        <title>A Catalog of Tens of Thousands of Viruses from Human Metagenomes Reveals Hidden Associations with Chronic Diseases.</title>
        <authorList>
            <person name="Tisza M.J."/>
            <person name="Buck C.B."/>
        </authorList>
    </citation>
    <scope>NUCLEOTIDE SEQUENCE</scope>
    <source>
        <strain evidence="4">CtA4D8</strain>
    </source>
</reference>
<comment type="subcellular location">
    <subcellularLocation>
        <location evidence="1">Virion</location>
    </subcellularLocation>
</comment>
<evidence type="ECO:0000256" key="2">
    <source>
        <dbReference type="ARBA" id="ARBA00022561"/>
    </source>
</evidence>
<keyword evidence="3" id="KW-0946">Virion</keyword>
<dbReference type="EMBL" id="BK014643">
    <property type="protein sequence ID" value="DAD65377.1"/>
    <property type="molecule type" value="Genomic_DNA"/>
</dbReference>
<dbReference type="InterPro" id="IPR010762">
    <property type="entry name" value="Gp23/Gp24_T4-like"/>
</dbReference>
<evidence type="ECO:0000313" key="4">
    <source>
        <dbReference type="EMBL" id="DAD65377.1"/>
    </source>
</evidence>
<evidence type="ECO:0000256" key="3">
    <source>
        <dbReference type="ARBA" id="ARBA00022844"/>
    </source>
</evidence>
<protein>
    <submittedName>
        <fullName evidence="4">Major capsid protein</fullName>
    </submittedName>
</protein>
<dbReference type="GO" id="GO:0019028">
    <property type="term" value="C:viral capsid"/>
    <property type="evidence" value="ECO:0007669"/>
    <property type="project" value="UniProtKB-KW"/>
</dbReference>